<organism evidence="1 2">
    <name type="scientific">Panagrellus redivivus</name>
    <name type="common">Microworm</name>
    <dbReference type="NCBI Taxonomy" id="6233"/>
    <lineage>
        <taxon>Eukaryota</taxon>
        <taxon>Metazoa</taxon>
        <taxon>Ecdysozoa</taxon>
        <taxon>Nematoda</taxon>
        <taxon>Chromadorea</taxon>
        <taxon>Rhabditida</taxon>
        <taxon>Tylenchina</taxon>
        <taxon>Panagrolaimomorpha</taxon>
        <taxon>Panagrolaimoidea</taxon>
        <taxon>Panagrolaimidae</taxon>
        <taxon>Panagrellus</taxon>
    </lineage>
</organism>
<sequence>MSCDFDLEFNNVQSGALHILMRHSKQLQQLVPAIGHHINSLPEDLKSRIESYSRCRTRKSKYAAMNHITNVMFKYKRNQALKKAQLALQSYLKPLMSTGISTTIDAKNGCQLVQLAVSPKLELNVLVTDYNYSQSNGQKWMPVRSIITAYVTKC</sequence>
<accession>A0A7E4VM40</accession>
<proteinExistence type="predicted"/>
<reference evidence="2" key="2">
    <citation type="submission" date="2020-10" db="UniProtKB">
        <authorList>
            <consortium name="WormBaseParasite"/>
        </authorList>
    </citation>
    <scope>IDENTIFICATION</scope>
</reference>
<keyword evidence="1" id="KW-1185">Reference proteome</keyword>
<reference evidence="1" key="1">
    <citation type="journal article" date="2013" name="Genetics">
        <title>The draft genome and transcriptome of Panagrellus redivivus are shaped by the harsh demands of a free-living lifestyle.</title>
        <authorList>
            <person name="Srinivasan J."/>
            <person name="Dillman A.R."/>
            <person name="Macchietto M.G."/>
            <person name="Heikkinen L."/>
            <person name="Lakso M."/>
            <person name="Fracchia K.M."/>
            <person name="Antoshechkin I."/>
            <person name="Mortazavi A."/>
            <person name="Wong G."/>
            <person name="Sternberg P.W."/>
        </authorList>
    </citation>
    <scope>NUCLEOTIDE SEQUENCE [LARGE SCALE GENOMIC DNA]</scope>
    <source>
        <strain evidence="1">MT8872</strain>
    </source>
</reference>
<name>A0A7E4VM40_PANRE</name>
<evidence type="ECO:0000313" key="1">
    <source>
        <dbReference type="Proteomes" id="UP000492821"/>
    </source>
</evidence>
<dbReference type="Proteomes" id="UP000492821">
    <property type="component" value="Unassembled WGS sequence"/>
</dbReference>
<dbReference type="AlphaFoldDB" id="A0A7E4VM40"/>
<protein>
    <submittedName>
        <fullName evidence="2">Transposase</fullName>
    </submittedName>
</protein>
<dbReference type="WBParaSite" id="Pan_g22614.t1">
    <property type="protein sequence ID" value="Pan_g22614.t1"/>
    <property type="gene ID" value="Pan_g22614"/>
</dbReference>
<evidence type="ECO:0000313" key="2">
    <source>
        <dbReference type="WBParaSite" id="Pan_g22614.t1"/>
    </source>
</evidence>